<evidence type="ECO:0000256" key="1">
    <source>
        <dbReference type="SAM" id="Phobius"/>
    </source>
</evidence>
<dbReference type="InterPro" id="IPR006696">
    <property type="entry name" value="DUF423"/>
</dbReference>
<protein>
    <submittedName>
        <fullName evidence="2">DUF423 domain-containing protein</fullName>
    </submittedName>
</protein>
<keyword evidence="3" id="KW-1185">Reference proteome</keyword>
<keyword evidence="1" id="KW-0472">Membrane</keyword>
<dbReference type="EMBL" id="CP137852">
    <property type="protein sequence ID" value="WPB83312.1"/>
    <property type="molecule type" value="Genomic_DNA"/>
</dbReference>
<keyword evidence="1" id="KW-1133">Transmembrane helix</keyword>
<gene>
    <name evidence="2" type="ORF">R9Z33_14480</name>
</gene>
<organism evidence="2 3">
    <name type="scientific">Sediminicoccus rosea</name>
    <dbReference type="NCBI Taxonomy" id="1225128"/>
    <lineage>
        <taxon>Bacteria</taxon>
        <taxon>Pseudomonadati</taxon>
        <taxon>Pseudomonadota</taxon>
        <taxon>Alphaproteobacteria</taxon>
        <taxon>Acetobacterales</taxon>
        <taxon>Roseomonadaceae</taxon>
        <taxon>Sediminicoccus</taxon>
    </lineage>
</organism>
<dbReference type="Pfam" id="PF04241">
    <property type="entry name" value="DUF423"/>
    <property type="match status" value="1"/>
</dbReference>
<feature type="transmembrane region" description="Helical" evidence="1">
    <location>
        <begin position="87"/>
        <end position="108"/>
    </location>
</feature>
<feature type="transmembrane region" description="Helical" evidence="1">
    <location>
        <begin position="61"/>
        <end position="81"/>
    </location>
</feature>
<dbReference type="RefSeq" id="WP_318647289.1">
    <property type="nucleotide sequence ID" value="NZ_CP137852.1"/>
</dbReference>
<evidence type="ECO:0000313" key="3">
    <source>
        <dbReference type="Proteomes" id="UP001305521"/>
    </source>
</evidence>
<feature type="transmembrane region" description="Helical" evidence="1">
    <location>
        <begin position="33"/>
        <end position="54"/>
    </location>
</feature>
<evidence type="ECO:0000313" key="2">
    <source>
        <dbReference type="EMBL" id="WPB83312.1"/>
    </source>
</evidence>
<name>A0ABZ0PCI6_9PROT</name>
<keyword evidence="1" id="KW-0812">Transmembrane</keyword>
<accession>A0ABZ0PCI6</accession>
<proteinExistence type="predicted"/>
<sequence>MQRFWFSAAGLLGALAVGLAAIAAHVALDSRSMVQNVAMLLGWHAPAFIGLALWPRGGPVAATLLLGLTLFSGAVLLRAFTGVSLGPVAPIGGMTMIGGWLLLAVLAWRR</sequence>
<dbReference type="Proteomes" id="UP001305521">
    <property type="component" value="Chromosome"/>
</dbReference>
<reference evidence="2 3" key="1">
    <citation type="submission" date="2023-11" db="EMBL/GenBank/DDBJ databases">
        <title>Arctic aerobic anoxygenic photoheterotroph Sediminicoccus rosea KRV36 adapts its photosynthesis to long days of polar summer.</title>
        <authorList>
            <person name="Tomasch J."/>
            <person name="Kopejtka K."/>
            <person name="Bily T."/>
            <person name="Gardiner A.T."/>
            <person name="Gardian Z."/>
            <person name="Shivaramu S."/>
            <person name="Koblizek M."/>
            <person name="Engelhardt F."/>
            <person name="Kaftan D."/>
        </authorList>
    </citation>
    <scope>NUCLEOTIDE SEQUENCE [LARGE SCALE GENOMIC DNA]</scope>
    <source>
        <strain evidence="2 3">R-30</strain>
    </source>
</reference>